<dbReference type="VEuPathDB" id="FungiDB:MPH_10685"/>
<evidence type="ECO:0000313" key="8">
    <source>
        <dbReference type="Proteomes" id="UP000007129"/>
    </source>
</evidence>
<keyword evidence="3 6" id="KW-1133">Transmembrane helix</keyword>
<dbReference type="GO" id="GO:0016020">
    <property type="term" value="C:membrane"/>
    <property type="evidence" value="ECO:0007669"/>
    <property type="project" value="UniProtKB-SubCell"/>
</dbReference>
<sequence length="411" mass="46104">MDEHDRAESSRRNQSNGKKPQHRDPKEVTWKERISHFTWSWFECTMATGAMATLLAQQPFKFDGLLTIGKIFFILDLVLFVAFSTCITARFIINPGTLGLSLHHPRESFFFGTFWVSIAFIIYSIELYAVPVCGPWLVRTLEILFWIYAGCAILVVVFQYHVIFDEECLPVAEAMPAWLLPAYPFLVLGPLAAVLEHSQPQDRGLPMMIGGITFQGLGWSISFIMYTIYFIRLINGEIPSEKERPAMYLAVGPAAYTSNMLVALGNDAPQVIPADYLSIGGSVPTGDVWKAVGVPAGIFLWFLGFWFFALTSVSVIYGWKKMEFSLVYWSFIFPQVGLTIAAIQIGNVLQSDGIKGVTSAMTILLVIGWLVVAAANIKGAWSRKVLWPEDEDVEDMQARPADEEFAKQRRD</sequence>
<dbReference type="Gene3D" id="1.50.10.150">
    <property type="entry name" value="Voltage-dependent anion channel"/>
    <property type="match status" value="1"/>
</dbReference>
<feature type="transmembrane region" description="Helical" evidence="6">
    <location>
        <begin position="143"/>
        <end position="163"/>
    </location>
</feature>
<feature type="compositionally biased region" description="Basic and acidic residues" evidence="5">
    <location>
        <begin position="1"/>
        <end position="11"/>
    </location>
</feature>
<keyword evidence="4 6" id="KW-0472">Membrane</keyword>
<feature type="region of interest" description="Disordered" evidence="5">
    <location>
        <begin position="392"/>
        <end position="411"/>
    </location>
</feature>
<dbReference type="EMBL" id="AHHD01000456">
    <property type="protein sequence ID" value="EKG12202.1"/>
    <property type="molecule type" value="Genomic_DNA"/>
</dbReference>
<feature type="compositionally biased region" description="Basic and acidic residues" evidence="5">
    <location>
        <begin position="396"/>
        <end position="411"/>
    </location>
</feature>
<keyword evidence="2 6" id="KW-0812">Transmembrane</keyword>
<dbReference type="InterPro" id="IPR038665">
    <property type="entry name" value="Voltage-dep_anion_channel_sf"/>
</dbReference>
<feature type="transmembrane region" description="Helical" evidence="6">
    <location>
        <begin position="357"/>
        <end position="377"/>
    </location>
</feature>
<accession>K2RH41</accession>
<reference evidence="7 8" key="1">
    <citation type="journal article" date="2012" name="BMC Genomics">
        <title>Tools to kill: Genome of one of the most destructive plant pathogenic fungi Macrophomina phaseolina.</title>
        <authorList>
            <person name="Islam M.S."/>
            <person name="Haque M.S."/>
            <person name="Islam M.M."/>
            <person name="Emdad E.M."/>
            <person name="Halim A."/>
            <person name="Hossen Q.M.M."/>
            <person name="Hossain M.Z."/>
            <person name="Ahmed B."/>
            <person name="Rahim S."/>
            <person name="Rahman M.S."/>
            <person name="Alam M.M."/>
            <person name="Hou S."/>
            <person name="Wan X."/>
            <person name="Saito J.A."/>
            <person name="Alam M."/>
        </authorList>
    </citation>
    <scope>NUCLEOTIDE SEQUENCE [LARGE SCALE GENOMIC DNA]</scope>
    <source>
        <strain evidence="7 8">MS6</strain>
    </source>
</reference>
<proteinExistence type="predicted"/>
<comment type="caution">
    <text evidence="7">The sequence shown here is derived from an EMBL/GenBank/DDBJ whole genome shotgun (WGS) entry which is preliminary data.</text>
</comment>
<feature type="transmembrane region" description="Helical" evidence="6">
    <location>
        <begin position="71"/>
        <end position="93"/>
    </location>
</feature>
<name>K2RH41_MACPH</name>
<evidence type="ECO:0000256" key="3">
    <source>
        <dbReference type="ARBA" id="ARBA00022989"/>
    </source>
</evidence>
<feature type="transmembrane region" description="Helical" evidence="6">
    <location>
        <begin position="113"/>
        <end position="131"/>
    </location>
</feature>
<dbReference type="STRING" id="1126212.K2RH41"/>
<gene>
    <name evidence="7" type="ORF">MPH_10685</name>
</gene>
<comment type="subcellular location">
    <subcellularLocation>
        <location evidence="1">Membrane</location>
        <topology evidence="1">Multi-pass membrane protein</topology>
    </subcellularLocation>
</comment>
<dbReference type="PANTHER" id="PTHR31162:SF0">
    <property type="entry name" value="MALIC ACID TRANSPORT PROTEIN"/>
    <property type="match status" value="1"/>
</dbReference>
<feature type="region of interest" description="Disordered" evidence="5">
    <location>
        <begin position="1"/>
        <end position="27"/>
    </location>
</feature>
<evidence type="ECO:0000313" key="7">
    <source>
        <dbReference type="EMBL" id="EKG12202.1"/>
    </source>
</evidence>
<dbReference type="CDD" id="cd09317">
    <property type="entry name" value="TDT_Mae1_like"/>
    <property type="match status" value="1"/>
</dbReference>
<dbReference type="Pfam" id="PF03595">
    <property type="entry name" value="SLAC1"/>
    <property type="match status" value="1"/>
</dbReference>
<evidence type="ECO:0000256" key="5">
    <source>
        <dbReference type="SAM" id="MobiDB-lite"/>
    </source>
</evidence>
<dbReference type="InterPro" id="IPR030185">
    <property type="entry name" value="Mae1"/>
</dbReference>
<evidence type="ECO:0000256" key="4">
    <source>
        <dbReference type="ARBA" id="ARBA00023136"/>
    </source>
</evidence>
<dbReference type="InParanoid" id="K2RH41"/>
<dbReference type="InterPro" id="IPR004695">
    <property type="entry name" value="SLAC1/Mae1/Ssu1/TehA"/>
</dbReference>
<feature type="transmembrane region" description="Helical" evidence="6">
    <location>
        <begin position="298"/>
        <end position="319"/>
    </location>
</feature>
<feature type="transmembrane region" description="Helical" evidence="6">
    <location>
        <begin position="175"/>
        <end position="195"/>
    </location>
</feature>
<evidence type="ECO:0000256" key="2">
    <source>
        <dbReference type="ARBA" id="ARBA00022692"/>
    </source>
</evidence>
<dbReference type="OrthoDB" id="2901184at2759"/>
<dbReference type="Proteomes" id="UP000007129">
    <property type="component" value="Unassembled WGS sequence"/>
</dbReference>
<dbReference type="HOGENOM" id="CLU_030057_2_0_1"/>
<organism evidence="7 8">
    <name type="scientific">Macrophomina phaseolina (strain MS6)</name>
    <name type="common">Charcoal rot fungus</name>
    <dbReference type="NCBI Taxonomy" id="1126212"/>
    <lineage>
        <taxon>Eukaryota</taxon>
        <taxon>Fungi</taxon>
        <taxon>Dikarya</taxon>
        <taxon>Ascomycota</taxon>
        <taxon>Pezizomycotina</taxon>
        <taxon>Dothideomycetes</taxon>
        <taxon>Dothideomycetes incertae sedis</taxon>
        <taxon>Botryosphaeriales</taxon>
        <taxon>Botryosphaeriaceae</taxon>
        <taxon>Macrophomina</taxon>
    </lineage>
</organism>
<feature type="transmembrane region" description="Helical" evidence="6">
    <location>
        <begin position="326"/>
        <end position="345"/>
    </location>
</feature>
<evidence type="ECO:0000256" key="6">
    <source>
        <dbReference type="SAM" id="Phobius"/>
    </source>
</evidence>
<dbReference type="eggNOG" id="ENOG502QV03">
    <property type="taxonomic scope" value="Eukaryota"/>
</dbReference>
<protein>
    <submittedName>
        <fullName evidence="7">C4-dicarboxylate transporter/malic acid transport protein</fullName>
    </submittedName>
</protein>
<feature type="transmembrane region" description="Helical" evidence="6">
    <location>
        <begin position="207"/>
        <end position="231"/>
    </location>
</feature>
<dbReference type="PANTHER" id="PTHR31162">
    <property type="entry name" value="MALIC ACID TRANSPORT PROTEIN-RELATED"/>
    <property type="match status" value="1"/>
</dbReference>
<dbReference type="GO" id="GO:0015140">
    <property type="term" value="F:malate transmembrane transporter activity"/>
    <property type="evidence" value="ECO:0007669"/>
    <property type="project" value="InterPro"/>
</dbReference>
<dbReference type="AlphaFoldDB" id="K2RH41"/>
<evidence type="ECO:0000256" key="1">
    <source>
        <dbReference type="ARBA" id="ARBA00004141"/>
    </source>
</evidence>